<name>A0ABS0ZBD6_9GAMM</name>
<evidence type="ECO:0000313" key="2">
    <source>
        <dbReference type="Proteomes" id="UP000598488"/>
    </source>
</evidence>
<dbReference type="RefSeq" id="WP_199462564.1">
    <property type="nucleotide sequence ID" value="NZ_JAEMUH010000008.1"/>
</dbReference>
<reference evidence="1 2" key="1">
    <citation type="submission" date="2020-12" db="EMBL/GenBank/DDBJ databases">
        <title>Comparative genome analysis of fungal antagonists Marinomonas ostreistagni 398 and M. spartinae 468.</title>
        <authorList>
            <person name="Fields J.L."/>
            <person name="Mavrodi O.V."/>
            <person name="Biber P.D."/>
            <person name="Indest K.J."/>
            <person name="Mavrodi D.V."/>
        </authorList>
    </citation>
    <scope>NUCLEOTIDE SEQUENCE [LARGE SCALE GENOMIC DNA]</scope>
    <source>
        <strain evidence="1 2">USM7</strain>
    </source>
</reference>
<comment type="caution">
    <text evidence="1">The sequence shown here is derived from an EMBL/GenBank/DDBJ whole genome shotgun (WGS) entry which is preliminary data.</text>
</comment>
<keyword evidence="2" id="KW-1185">Reference proteome</keyword>
<organism evidence="1 2">
    <name type="scientific">Marinomonas ostreistagni</name>
    <dbReference type="NCBI Taxonomy" id="359209"/>
    <lineage>
        <taxon>Bacteria</taxon>
        <taxon>Pseudomonadati</taxon>
        <taxon>Pseudomonadota</taxon>
        <taxon>Gammaproteobacteria</taxon>
        <taxon>Oceanospirillales</taxon>
        <taxon>Oceanospirillaceae</taxon>
        <taxon>Marinomonas</taxon>
    </lineage>
</organism>
<dbReference type="Proteomes" id="UP000598488">
    <property type="component" value="Unassembled WGS sequence"/>
</dbReference>
<gene>
    <name evidence="1" type="ORF">JHD44_09745</name>
</gene>
<sequence length="53" mass="5891">MNYINIVHVQVFTGQGLRLRTQNALDMAFCTSTIPAYVTALLDAGIITIDYRS</sequence>
<accession>A0ABS0ZBD6</accession>
<dbReference type="EMBL" id="JAEMUH010000008">
    <property type="protein sequence ID" value="MBJ7550962.1"/>
    <property type="molecule type" value="Genomic_DNA"/>
</dbReference>
<evidence type="ECO:0000313" key="1">
    <source>
        <dbReference type="EMBL" id="MBJ7550962.1"/>
    </source>
</evidence>
<proteinExistence type="predicted"/>
<protein>
    <submittedName>
        <fullName evidence="1">Uncharacterized protein</fullName>
    </submittedName>
</protein>